<protein>
    <submittedName>
        <fullName evidence="2">Uncharacterized protein</fullName>
    </submittedName>
</protein>
<keyword evidence="1" id="KW-0472">Membrane</keyword>
<dbReference type="STRING" id="1798406.A3A04_01635"/>
<comment type="caution">
    <text evidence="2">The sequence shown here is derived from an EMBL/GenBank/DDBJ whole genome shotgun (WGS) entry which is preliminary data.</text>
</comment>
<evidence type="ECO:0000256" key="1">
    <source>
        <dbReference type="SAM" id="Phobius"/>
    </source>
</evidence>
<keyword evidence="1" id="KW-0812">Transmembrane</keyword>
<evidence type="ECO:0000313" key="3">
    <source>
        <dbReference type="Proteomes" id="UP000178517"/>
    </source>
</evidence>
<proteinExistence type="predicted"/>
<name>A0A1G1ZKR6_9BACT</name>
<accession>A0A1G1ZKR6</accession>
<keyword evidence="1" id="KW-1133">Transmembrane helix</keyword>
<evidence type="ECO:0000313" key="2">
    <source>
        <dbReference type="EMBL" id="OGY65095.1"/>
    </source>
</evidence>
<gene>
    <name evidence="2" type="ORF">A3A04_01635</name>
</gene>
<dbReference type="Proteomes" id="UP000178517">
    <property type="component" value="Unassembled WGS sequence"/>
</dbReference>
<dbReference type="EMBL" id="MHJI01000023">
    <property type="protein sequence ID" value="OGY65095.1"/>
    <property type="molecule type" value="Genomic_DNA"/>
</dbReference>
<reference evidence="2 3" key="1">
    <citation type="journal article" date="2016" name="Nat. Commun.">
        <title>Thousands of microbial genomes shed light on interconnected biogeochemical processes in an aquifer system.</title>
        <authorList>
            <person name="Anantharaman K."/>
            <person name="Brown C.T."/>
            <person name="Hug L.A."/>
            <person name="Sharon I."/>
            <person name="Castelle C.J."/>
            <person name="Probst A.J."/>
            <person name="Thomas B.C."/>
            <person name="Singh A."/>
            <person name="Wilkins M.J."/>
            <person name="Karaoz U."/>
            <person name="Brodie E.L."/>
            <person name="Williams K.H."/>
            <person name="Hubbard S.S."/>
            <person name="Banfield J.F."/>
        </authorList>
    </citation>
    <scope>NUCLEOTIDE SEQUENCE [LARGE SCALE GENOMIC DNA]</scope>
</reference>
<sequence length="253" mass="28613">MRRRIIKQLIYGLFFIFIISAISYVVYVALLEGPVSCVDGVRNQKEEDIDCGGPCMSCVQKHAIPLKAEIVRVIPFGARVFAILTFINPNTALGADRFDYIIEVHDTNDVLIHSETHSSFLYAGETKIIAEPDLLVKYNPRHRTSVRIIDTKWNKILDIKAPQIDVVNIITSFAEDEIIIKGEIRNKEAREFPSPVLHIILRDKDRNGIGGTRTVLGARLRAFDSESFQAMIPAYDGLQKADPRFTQIFVEAR</sequence>
<feature type="transmembrane region" description="Helical" evidence="1">
    <location>
        <begin position="9"/>
        <end position="30"/>
    </location>
</feature>
<organism evidence="2 3">
    <name type="scientific">Candidatus Harrisonbacteria bacterium RIFCSPLOWO2_01_FULL_40_28</name>
    <dbReference type="NCBI Taxonomy" id="1798406"/>
    <lineage>
        <taxon>Bacteria</taxon>
        <taxon>Candidatus Harrisoniibacteriota</taxon>
    </lineage>
</organism>
<dbReference type="AlphaFoldDB" id="A0A1G1ZKR6"/>